<dbReference type="EMBL" id="CP006365">
    <property type="protein sequence ID" value="AGU15889.1"/>
    <property type="molecule type" value="Genomic_DNA"/>
</dbReference>
<name>U3GX34_9CORY</name>
<keyword evidence="3" id="KW-1185">Reference proteome</keyword>
<dbReference type="HOGENOM" id="CLU_026437_2_0_11"/>
<dbReference type="InterPro" id="IPR039261">
    <property type="entry name" value="FNR_nucleotide-bd"/>
</dbReference>
<accession>U3GX34</accession>
<dbReference type="OrthoDB" id="3213438at2"/>
<dbReference type="STRING" id="1348662.CARG_08960"/>
<dbReference type="PANTHER" id="PTHR47354:SF5">
    <property type="entry name" value="PROTEIN RFBI"/>
    <property type="match status" value="1"/>
</dbReference>
<evidence type="ECO:0000256" key="1">
    <source>
        <dbReference type="ARBA" id="ARBA00001974"/>
    </source>
</evidence>
<dbReference type="eggNOG" id="COG0543">
    <property type="taxonomic scope" value="Bacteria"/>
</dbReference>
<organism evidence="2 3">
    <name type="scientific">Corynebacterium argentoratense DSM 44202</name>
    <dbReference type="NCBI Taxonomy" id="1348662"/>
    <lineage>
        <taxon>Bacteria</taxon>
        <taxon>Bacillati</taxon>
        <taxon>Actinomycetota</taxon>
        <taxon>Actinomycetes</taxon>
        <taxon>Mycobacteriales</taxon>
        <taxon>Corynebacteriaceae</taxon>
        <taxon>Corynebacterium</taxon>
    </lineage>
</organism>
<evidence type="ECO:0000313" key="3">
    <source>
        <dbReference type="Proteomes" id="UP000016943"/>
    </source>
</evidence>
<protein>
    <recommendedName>
        <fullName evidence="4">FAD-binding FR-type domain-containing protein</fullName>
    </recommendedName>
</protein>
<dbReference type="Gene3D" id="3.40.50.80">
    <property type="entry name" value="Nucleotide-binding domain of ferredoxin-NADP reductase (FNR) module"/>
    <property type="match status" value="1"/>
</dbReference>
<gene>
    <name evidence="2" type="ORF">CARG_08960</name>
</gene>
<dbReference type="PATRIC" id="fig|1348662.3.peg.1770"/>
<dbReference type="AlphaFoldDB" id="U3GX34"/>
<dbReference type="InterPro" id="IPR050415">
    <property type="entry name" value="MRET"/>
</dbReference>
<dbReference type="SUPFAM" id="SSF52343">
    <property type="entry name" value="Ferredoxin reductase-like, C-terminal NADP-linked domain"/>
    <property type="match status" value="1"/>
</dbReference>
<dbReference type="GO" id="GO:0016491">
    <property type="term" value="F:oxidoreductase activity"/>
    <property type="evidence" value="ECO:0007669"/>
    <property type="project" value="TreeGrafter"/>
</dbReference>
<evidence type="ECO:0008006" key="4">
    <source>
        <dbReference type="Google" id="ProtNLM"/>
    </source>
</evidence>
<proteinExistence type="predicted"/>
<dbReference type="KEGG" id="caz:CARG_08960"/>
<dbReference type="GeneID" id="78250523"/>
<dbReference type="RefSeq" id="WP_021012285.1">
    <property type="nucleotide sequence ID" value="NC_022198.1"/>
</dbReference>
<dbReference type="Proteomes" id="UP000016943">
    <property type="component" value="Chromosome"/>
</dbReference>
<dbReference type="PANTHER" id="PTHR47354">
    <property type="entry name" value="NADH OXIDOREDUCTASE HCR"/>
    <property type="match status" value="1"/>
</dbReference>
<comment type="cofactor">
    <cofactor evidence="1">
        <name>FAD</name>
        <dbReference type="ChEBI" id="CHEBI:57692"/>
    </cofactor>
</comment>
<evidence type="ECO:0000313" key="2">
    <source>
        <dbReference type="EMBL" id="AGU15889.1"/>
    </source>
</evidence>
<sequence length="380" mass="40768">MTLADTLRAEPKRLSHFGDLAHSALLRRAPGLISFFGPNPHTELTTAVLFILTHSTPGPQDSGTQTPLSPRIDAAGAGALRALATEHVAYMPPDPALYLAAADALCEALRDSCADQPFQQVLAAEKALREACSLMATHAKSLEPTTTTATVVDVEQRNADIVVVRMVAQRPIAYLAGQQVQACPDITPGQWRRLAPALPSNDQGHVEFHLSKPSPVPRAGDTWTLGLSSGNTAVTGDQELLLIAEETGLASARAIILDLLQRGVTTRTHLFFGGTSPGRLYDLLGLWQLAGTSPWLSITPVYQEERDPWWLSPTEHCSCPRGLHLPQVGSLADVVPRFGSWEDRDVLIFATDHTINDVASAMRAAGTPGSHIRSLRTASG</sequence>
<reference evidence="2 3" key="1">
    <citation type="journal article" date="2013" name="Genome Announc.">
        <title>Whole-Genome Sequence of the Clinical Strain Corynebacterium argentoratense DSM 44202, Isolated from a Human Throat Specimen.</title>
        <authorList>
            <person name="Bomholt C."/>
            <person name="Glaub A."/>
            <person name="Gravermann K."/>
            <person name="Albersmeier A."/>
            <person name="Brinkrolf K."/>
            <person name="Ruckert C."/>
            <person name="Tauch A."/>
        </authorList>
    </citation>
    <scope>NUCLEOTIDE SEQUENCE [LARGE SCALE GENOMIC DNA]</scope>
    <source>
        <strain evidence="2">DSM 44202</strain>
    </source>
</reference>